<dbReference type="Pfam" id="PF00126">
    <property type="entry name" value="HTH_1"/>
    <property type="match status" value="1"/>
</dbReference>
<feature type="domain" description="HTH lysR-type" evidence="5">
    <location>
        <begin position="1"/>
        <end position="57"/>
    </location>
</feature>
<evidence type="ECO:0000313" key="7">
    <source>
        <dbReference type="Proteomes" id="UP001519289"/>
    </source>
</evidence>
<proteinExistence type="inferred from homology"/>
<name>A0ABS4JT52_9FIRM</name>
<dbReference type="PANTHER" id="PTHR30126:SF39">
    <property type="entry name" value="HTH-TYPE TRANSCRIPTIONAL REGULATOR CYSL"/>
    <property type="match status" value="1"/>
</dbReference>
<keyword evidence="2" id="KW-0805">Transcription regulation</keyword>
<dbReference type="PANTHER" id="PTHR30126">
    <property type="entry name" value="HTH-TYPE TRANSCRIPTIONAL REGULATOR"/>
    <property type="match status" value="1"/>
</dbReference>
<evidence type="ECO:0000256" key="4">
    <source>
        <dbReference type="ARBA" id="ARBA00023163"/>
    </source>
</evidence>
<evidence type="ECO:0000256" key="3">
    <source>
        <dbReference type="ARBA" id="ARBA00023125"/>
    </source>
</evidence>
<dbReference type="SUPFAM" id="SSF53850">
    <property type="entry name" value="Periplasmic binding protein-like II"/>
    <property type="match status" value="1"/>
</dbReference>
<dbReference type="SUPFAM" id="SSF46785">
    <property type="entry name" value="Winged helix' DNA-binding domain"/>
    <property type="match status" value="1"/>
</dbReference>
<dbReference type="EMBL" id="JAGGLG010000016">
    <property type="protein sequence ID" value="MBP2018718.1"/>
    <property type="molecule type" value="Genomic_DNA"/>
</dbReference>
<dbReference type="Proteomes" id="UP001519289">
    <property type="component" value="Unassembled WGS sequence"/>
</dbReference>
<organism evidence="6 7">
    <name type="scientific">Symbiobacterium terraclitae</name>
    <dbReference type="NCBI Taxonomy" id="557451"/>
    <lineage>
        <taxon>Bacteria</taxon>
        <taxon>Bacillati</taxon>
        <taxon>Bacillota</taxon>
        <taxon>Clostridia</taxon>
        <taxon>Eubacteriales</taxon>
        <taxon>Symbiobacteriaceae</taxon>
        <taxon>Symbiobacterium</taxon>
    </lineage>
</organism>
<dbReference type="InterPro" id="IPR005119">
    <property type="entry name" value="LysR_subst-bd"/>
</dbReference>
<comment type="similarity">
    <text evidence="1">Belongs to the LysR transcriptional regulatory family.</text>
</comment>
<dbReference type="Gene3D" id="3.40.190.290">
    <property type="match status" value="1"/>
</dbReference>
<dbReference type="InterPro" id="IPR036388">
    <property type="entry name" value="WH-like_DNA-bd_sf"/>
</dbReference>
<evidence type="ECO:0000256" key="1">
    <source>
        <dbReference type="ARBA" id="ARBA00009437"/>
    </source>
</evidence>
<evidence type="ECO:0000259" key="5">
    <source>
        <dbReference type="PROSITE" id="PS50931"/>
    </source>
</evidence>
<sequence>MIESLRLFQLVAREGSFTRAAELAGLTRPAVSQHIKHLEERFGLPLFVRSTRQVALTPAGEALLPHAERILGAVNEMEAAMAALRPRAKVVVEVAASTLPGESLLPRALARFRADHPEAEVRVRIANTEAVLGWVREGRADLGLVGQEVDDPWLESEQVGVDEIVLALRPGVSLPDPLPPGQLRQVPLVMREAGSATRATVLHALGERGIGPEDLNVVAEVGSPEALKTALRSGVGDAFVSLSALSPGEFACVRLEGLRITRPICAVWQRHRPPADLHRALLECLAALTE</sequence>
<dbReference type="InterPro" id="IPR036390">
    <property type="entry name" value="WH_DNA-bd_sf"/>
</dbReference>
<dbReference type="Pfam" id="PF03466">
    <property type="entry name" value="LysR_substrate"/>
    <property type="match status" value="1"/>
</dbReference>
<dbReference type="PROSITE" id="PS50931">
    <property type="entry name" value="HTH_LYSR"/>
    <property type="match status" value="1"/>
</dbReference>
<gene>
    <name evidence="6" type="ORF">J2Z79_002133</name>
</gene>
<evidence type="ECO:0000256" key="2">
    <source>
        <dbReference type="ARBA" id="ARBA00023015"/>
    </source>
</evidence>
<keyword evidence="4" id="KW-0804">Transcription</keyword>
<comment type="caution">
    <text evidence="6">The sequence shown here is derived from an EMBL/GenBank/DDBJ whole genome shotgun (WGS) entry which is preliminary data.</text>
</comment>
<protein>
    <submittedName>
        <fullName evidence="6">DNA-binding transcriptional LysR family regulator</fullName>
    </submittedName>
</protein>
<dbReference type="GO" id="GO:0003677">
    <property type="term" value="F:DNA binding"/>
    <property type="evidence" value="ECO:0007669"/>
    <property type="project" value="UniProtKB-KW"/>
</dbReference>
<accession>A0ABS4JT52</accession>
<evidence type="ECO:0000313" key="6">
    <source>
        <dbReference type="EMBL" id="MBP2018718.1"/>
    </source>
</evidence>
<dbReference type="InterPro" id="IPR000847">
    <property type="entry name" value="LysR_HTH_N"/>
</dbReference>
<dbReference type="RefSeq" id="WP_209466840.1">
    <property type="nucleotide sequence ID" value="NZ_JAGGLG010000016.1"/>
</dbReference>
<keyword evidence="3 6" id="KW-0238">DNA-binding</keyword>
<dbReference type="Gene3D" id="1.10.10.10">
    <property type="entry name" value="Winged helix-like DNA-binding domain superfamily/Winged helix DNA-binding domain"/>
    <property type="match status" value="1"/>
</dbReference>
<keyword evidence="7" id="KW-1185">Reference proteome</keyword>
<dbReference type="PRINTS" id="PR00039">
    <property type="entry name" value="HTHLYSR"/>
</dbReference>
<reference evidence="6 7" key="1">
    <citation type="submission" date="2021-03" db="EMBL/GenBank/DDBJ databases">
        <title>Genomic Encyclopedia of Type Strains, Phase IV (KMG-IV): sequencing the most valuable type-strain genomes for metagenomic binning, comparative biology and taxonomic classification.</title>
        <authorList>
            <person name="Goeker M."/>
        </authorList>
    </citation>
    <scope>NUCLEOTIDE SEQUENCE [LARGE SCALE GENOMIC DNA]</scope>
    <source>
        <strain evidence="6 7">DSM 27138</strain>
    </source>
</reference>